<reference evidence="5" key="1">
    <citation type="journal article" date="2007" name="Plant Cell">
        <title>Dothideomycete-plant interactions illuminated by genome sequencing and EST analysis of the wheat pathogen Stagonospora nodorum.</title>
        <authorList>
            <person name="Hane J.K."/>
            <person name="Lowe R.G."/>
            <person name="Solomon P.S."/>
            <person name="Tan K.C."/>
            <person name="Schoch C.L."/>
            <person name="Spatafora J.W."/>
            <person name="Crous P.W."/>
            <person name="Kodira C."/>
            <person name="Birren B.W."/>
            <person name="Galagan J.E."/>
            <person name="Torriani S.F."/>
            <person name="McDonald B.A."/>
            <person name="Oliver R.P."/>
        </authorList>
    </citation>
    <scope>NUCLEOTIDE SEQUENCE [LARGE SCALE GENOMIC DNA]</scope>
    <source>
        <strain evidence="5">SN15 / ATCC MYA-4574 / FGSC 10173</strain>
    </source>
</reference>
<gene>
    <name evidence="4" type="ORF">SNOG_00479</name>
</gene>
<evidence type="ECO:0000256" key="1">
    <source>
        <dbReference type="PIRSR" id="PIRSR600250-50"/>
    </source>
</evidence>
<dbReference type="RefSeq" id="XP_001791164.1">
    <property type="nucleotide sequence ID" value="XM_001791112.1"/>
</dbReference>
<dbReference type="Pfam" id="PF01828">
    <property type="entry name" value="Peptidase_A4"/>
    <property type="match status" value="1"/>
</dbReference>
<protein>
    <recommendedName>
        <fullName evidence="6">Aspergillopepsin-2</fullName>
    </recommendedName>
</protein>
<feature type="region of interest" description="Disordered" evidence="2">
    <location>
        <begin position="33"/>
        <end position="61"/>
    </location>
</feature>
<evidence type="ECO:0000313" key="5">
    <source>
        <dbReference type="Proteomes" id="UP000001055"/>
    </source>
</evidence>
<evidence type="ECO:0000256" key="3">
    <source>
        <dbReference type="SAM" id="SignalP"/>
    </source>
</evidence>
<feature type="chain" id="PRO_5004178462" description="Aspergillopepsin-2" evidence="3">
    <location>
        <begin position="19"/>
        <end position="275"/>
    </location>
</feature>
<evidence type="ECO:0008006" key="6">
    <source>
        <dbReference type="Google" id="ProtNLM"/>
    </source>
</evidence>
<dbReference type="KEGG" id="pno:SNOG_00479"/>
<dbReference type="PANTHER" id="PTHR37536">
    <property type="entry name" value="PUTATIVE (AFU_ORTHOLOGUE AFUA_3G02970)-RELATED"/>
    <property type="match status" value="1"/>
</dbReference>
<dbReference type="GO" id="GO:0004175">
    <property type="term" value="F:endopeptidase activity"/>
    <property type="evidence" value="ECO:0000318"/>
    <property type="project" value="GO_Central"/>
</dbReference>
<dbReference type="InterPro" id="IPR013320">
    <property type="entry name" value="ConA-like_dom_sf"/>
</dbReference>
<dbReference type="GO" id="GO:0070007">
    <property type="term" value="F:glutamic-type endopeptidase activity"/>
    <property type="evidence" value="ECO:0007669"/>
    <property type="project" value="InterPro"/>
</dbReference>
<dbReference type="InterPro" id="IPR000250">
    <property type="entry name" value="Peptidase_G1"/>
</dbReference>
<dbReference type="STRING" id="321614.Q0V685"/>
<evidence type="ECO:0000313" key="4">
    <source>
        <dbReference type="EMBL" id="EAT91974.2"/>
    </source>
</evidence>
<dbReference type="Proteomes" id="UP000001055">
    <property type="component" value="Unassembled WGS sequence"/>
</dbReference>
<proteinExistence type="predicted"/>
<dbReference type="CDD" id="cd13426">
    <property type="entry name" value="Peptidase_G1"/>
    <property type="match status" value="1"/>
</dbReference>
<dbReference type="GO" id="GO:0006508">
    <property type="term" value="P:proteolysis"/>
    <property type="evidence" value="ECO:0000318"/>
    <property type="project" value="GO_Central"/>
</dbReference>
<evidence type="ECO:0000256" key="2">
    <source>
        <dbReference type="SAM" id="MobiDB-lite"/>
    </source>
</evidence>
<keyword evidence="3" id="KW-0732">Signal</keyword>
<dbReference type="InterPro" id="IPR038656">
    <property type="entry name" value="Peptidase_G1_sf"/>
</dbReference>
<dbReference type="GeneID" id="5967881"/>
<dbReference type="InParanoid" id="Q0V685"/>
<accession>Q0V685</accession>
<dbReference type="PRINTS" id="PR00977">
    <property type="entry name" value="SCYTLDPTASE"/>
</dbReference>
<dbReference type="AlphaFoldDB" id="Q0V685"/>
<dbReference type="SUPFAM" id="SSF49899">
    <property type="entry name" value="Concanavalin A-like lectins/glucanases"/>
    <property type="match status" value="1"/>
</dbReference>
<dbReference type="Gene3D" id="2.60.120.700">
    <property type="entry name" value="Peptidase G1"/>
    <property type="match status" value="1"/>
</dbReference>
<name>Q0V685_PHANO</name>
<dbReference type="EMBL" id="CH445325">
    <property type="protein sequence ID" value="EAT91974.2"/>
    <property type="molecule type" value="Genomic_DNA"/>
</dbReference>
<feature type="signal peptide" evidence="3">
    <location>
        <begin position="1"/>
        <end position="18"/>
    </location>
</feature>
<feature type="active site" description="Proton acceptor" evidence="1">
    <location>
        <position position="207"/>
    </location>
</feature>
<dbReference type="PANTHER" id="PTHR37536:SF1">
    <property type="entry name" value="ASPERGILLOPEPSIN, PUTAITVE (AFU_ORTHOLOGUE AFUA_7G01200)"/>
    <property type="match status" value="1"/>
</dbReference>
<dbReference type="VEuPathDB" id="FungiDB:JI435_004790"/>
<organism evidence="4 5">
    <name type="scientific">Phaeosphaeria nodorum (strain SN15 / ATCC MYA-4574 / FGSC 10173)</name>
    <name type="common">Glume blotch fungus</name>
    <name type="synonym">Parastagonospora nodorum</name>
    <dbReference type="NCBI Taxonomy" id="321614"/>
    <lineage>
        <taxon>Eukaryota</taxon>
        <taxon>Fungi</taxon>
        <taxon>Dikarya</taxon>
        <taxon>Ascomycota</taxon>
        <taxon>Pezizomycotina</taxon>
        <taxon>Dothideomycetes</taxon>
        <taxon>Pleosporomycetidae</taxon>
        <taxon>Pleosporales</taxon>
        <taxon>Pleosporineae</taxon>
        <taxon>Phaeosphaeriaceae</taxon>
        <taxon>Parastagonospora</taxon>
    </lineage>
</organism>
<sequence>MKFSVAFLTAALATSAVAAPWTLADRIKARAEGRQLHHSNPSKAFGASEERTFSAQSDETNNTVYGPHYSPTWGGAVLRTPSRSTFKTATGRFTVPVPRHVPGAGKESAAAWVGIDGDTCEGAILQTGVDFTIDENGNVNYESWYQFFPADSGDYINFKIRAGDVMQVDVNARSNSRTLSTGQSMGKTLTAARGSELCQQNAEWIVEDFTYDGVQVPMSDFGMVVFTNAAATHSDGSKEGLERATVFNLRKDGDYYTEATIDSASQATVNFTYRY</sequence>